<name>A0A2V4B1B9_9PSEU</name>
<protein>
    <submittedName>
        <fullName evidence="1">Uncharacterized protein</fullName>
    </submittedName>
</protein>
<evidence type="ECO:0000313" key="1">
    <source>
        <dbReference type="EMBL" id="PXY27827.1"/>
    </source>
</evidence>
<dbReference type="Gene3D" id="2.30.110.10">
    <property type="entry name" value="Electron Transport, Fmn-binding Protein, Chain A"/>
    <property type="match status" value="1"/>
</dbReference>
<dbReference type="EMBL" id="MASW01000002">
    <property type="protein sequence ID" value="PXY27827.1"/>
    <property type="molecule type" value="Genomic_DNA"/>
</dbReference>
<keyword evidence="2" id="KW-1185">Reference proteome</keyword>
<gene>
    <name evidence="1" type="ORF">BAY60_15770</name>
</gene>
<sequence>MSTDNRQAPRAAQQFNKAARKVAGRRFMPLWALVEHRGRKSGRSYTTPIAIVGFTPQSVYIALPWGRGTDWVRNLQAAGEGTLVWKGRTFTVSEPGFADKAETLAAAPGLRRRIAGRWLPEDCLRLRLAPSA</sequence>
<dbReference type="Proteomes" id="UP000249915">
    <property type="component" value="Unassembled WGS sequence"/>
</dbReference>
<organism evidence="1 2">
    <name type="scientific">Prauserella muralis</name>
    <dbReference type="NCBI Taxonomy" id="588067"/>
    <lineage>
        <taxon>Bacteria</taxon>
        <taxon>Bacillati</taxon>
        <taxon>Actinomycetota</taxon>
        <taxon>Actinomycetes</taxon>
        <taxon>Pseudonocardiales</taxon>
        <taxon>Pseudonocardiaceae</taxon>
        <taxon>Prauserella</taxon>
    </lineage>
</organism>
<dbReference type="OrthoDB" id="3778270at2"/>
<accession>A0A2V4B1B9</accession>
<dbReference type="InterPro" id="IPR004378">
    <property type="entry name" value="F420H2_quin_Rdtase"/>
</dbReference>
<reference evidence="1 2" key="1">
    <citation type="submission" date="2016-07" db="EMBL/GenBank/DDBJ databases">
        <title>Draft genome sequence of Prauserella muralis DSM 45305, isolated from a mould-covered wall in an indoor environment.</title>
        <authorList>
            <person name="Ruckert C."/>
            <person name="Albersmeier A."/>
            <person name="Jiang C.-L."/>
            <person name="Jiang Y."/>
            <person name="Kalinowski J."/>
            <person name="Schneider O."/>
            <person name="Winkler A."/>
            <person name="Zotchev S.B."/>
        </authorList>
    </citation>
    <scope>NUCLEOTIDE SEQUENCE [LARGE SCALE GENOMIC DNA]</scope>
    <source>
        <strain evidence="1 2">DSM 45305</strain>
    </source>
</reference>
<dbReference type="NCBIfam" id="TIGR00026">
    <property type="entry name" value="hi_GC_TIGR00026"/>
    <property type="match status" value="1"/>
</dbReference>
<dbReference type="GO" id="GO:0016491">
    <property type="term" value="F:oxidoreductase activity"/>
    <property type="evidence" value="ECO:0007669"/>
    <property type="project" value="InterPro"/>
</dbReference>
<dbReference type="AlphaFoldDB" id="A0A2V4B1B9"/>
<comment type="caution">
    <text evidence="1">The sequence shown here is derived from an EMBL/GenBank/DDBJ whole genome shotgun (WGS) entry which is preliminary data.</text>
</comment>
<dbReference type="RefSeq" id="WP_112281841.1">
    <property type="nucleotide sequence ID" value="NZ_MASW01000002.1"/>
</dbReference>
<evidence type="ECO:0000313" key="2">
    <source>
        <dbReference type="Proteomes" id="UP000249915"/>
    </source>
</evidence>
<dbReference type="InterPro" id="IPR012349">
    <property type="entry name" value="Split_barrel_FMN-bd"/>
</dbReference>
<proteinExistence type="predicted"/>